<feature type="transmembrane region" description="Helical" evidence="9">
    <location>
        <begin position="645"/>
        <end position="664"/>
    </location>
</feature>
<evidence type="ECO:0000256" key="1">
    <source>
        <dbReference type="ARBA" id="ARBA00004370"/>
    </source>
</evidence>
<comment type="subcellular location">
    <subcellularLocation>
        <location evidence="1">Membrane</location>
    </subcellularLocation>
</comment>
<dbReference type="GO" id="GO:0016020">
    <property type="term" value="C:membrane"/>
    <property type="evidence" value="ECO:0007669"/>
    <property type="project" value="UniProtKB-SubCell"/>
</dbReference>
<dbReference type="InterPro" id="IPR036188">
    <property type="entry name" value="FAD/NAD-bd_sf"/>
</dbReference>
<dbReference type="Pfam" id="PF01494">
    <property type="entry name" value="FAD_binding_3"/>
    <property type="match status" value="1"/>
</dbReference>
<dbReference type="InterPro" id="IPR050562">
    <property type="entry name" value="FAD_mOase_fung"/>
</dbReference>
<dbReference type="AlphaFoldDB" id="A0A1V6SQW7"/>
<dbReference type="GO" id="GO:0071949">
    <property type="term" value="F:FAD binding"/>
    <property type="evidence" value="ECO:0007669"/>
    <property type="project" value="InterPro"/>
</dbReference>
<protein>
    <recommendedName>
        <fullName evidence="10">FAD-binding domain-containing protein</fullName>
    </recommendedName>
</protein>
<keyword evidence="6 9" id="KW-1133">Transmembrane helix</keyword>
<keyword evidence="7" id="KW-0560">Oxidoreductase</keyword>
<keyword evidence="3" id="KW-0285">Flavoprotein</keyword>
<evidence type="ECO:0000256" key="9">
    <source>
        <dbReference type="SAM" id="Phobius"/>
    </source>
</evidence>
<dbReference type="PRINTS" id="PR00420">
    <property type="entry name" value="RNGMNOXGNASE"/>
</dbReference>
<gene>
    <name evidence="11" type="ORF">PENSTE_c025G06620</name>
</gene>
<accession>A0A1V6SQW7</accession>
<evidence type="ECO:0000256" key="3">
    <source>
        <dbReference type="ARBA" id="ARBA00022630"/>
    </source>
</evidence>
<feature type="transmembrane region" description="Helical" evidence="9">
    <location>
        <begin position="778"/>
        <end position="798"/>
    </location>
</feature>
<feature type="domain" description="FAD-binding" evidence="10">
    <location>
        <begin position="8"/>
        <end position="344"/>
    </location>
</feature>
<evidence type="ECO:0000256" key="8">
    <source>
        <dbReference type="ARBA" id="ARBA00023136"/>
    </source>
</evidence>
<reference evidence="12" key="1">
    <citation type="journal article" date="2017" name="Nat. Microbiol.">
        <title>Global analysis of biosynthetic gene clusters reveals vast potential of secondary metabolite production in Penicillium species.</title>
        <authorList>
            <person name="Nielsen J.C."/>
            <person name="Grijseels S."/>
            <person name="Prigent S."/>
            <person name="Ji B."/>
            <person name="Dainat J."/>
            <person name="Nielsen K.F."/>
            <person name="Frisvad J.C."/>
            <person name="Workman M."/>
            <person name="Nielsen J."/>
        </authorList>
    </citation>
    <scope>NUCLEOTIDE SEQUENCE [LARGE SCALE GENOMIC DNA]</scope>
    <source>
        <strain evidence="12">IBT 24891</strain>
    </source>
</reference>
<sequence length="809" mass="90108">MEGGEKKFRVLIVGGSVAGLTLAHCLLKNGIDFVVLEANEDIAPPVGASIGILPNGARILDQLGLFDDVFDAVEPLQRSSFWGDSGNLIMSSDTPKILTERHGYSINFLERQTLLQIFYSHLKDGHHKVLLKKRVTKVEHHATHVTASCEDGTSYQGDIIVGADGIRSSVRRQMWDHIDSQGLSKSLESDRNATTSEYDCVFGISKETPGLVPGESHRTFGRDYSFLTIANKDGHVYWFFFTKMRRRYQNHEIPRFNPAETDKHVAPWLHKPLSGSVCFKDVYEKALIKTHLALEEADFTHWHRDRFVCIGDSIHKMTPNAGQGGNSAIESAVTLANHLTELLQMNSLPRTDEINKCFQAWEKVRRARVTKIMAAANDLTRLEAGATLKHRIIGLHILPYIRTILLERSSADIVGAPRLKSVPLGPRSLRATMPYLDQMKDTHETSFWQRGMMSLPIWACFGLACVTMTPYIQKVRPLIIPYFLEGQWTAGNGDTLDLRGPIYNIGFMDRLFKPLIFCFLPSISGTDPISNIQMRTFITDVGTVFGIWMLESYRTCHTSTGALLPIVAGTAFQLNGIGKWAPIYYALEYLLVPLQKILPSPQIESASTISLMMGLLIGAYVPTYMNFTADTVESRRSWNAIWQPFPVIVPALASIIYRVGKAALKTNKRANPQESPKARSEQNMFWTRAAYISLAAISGITWIKCIHSMPVGSSLKSIFWPSLEGHTQPVASFTDGIARFLQYDQILAMASSFVWLALRIREVKHSGASFSWAKATSALIGATFALGPGAAFALGWGWKEELLHGMASL</sequence>
<dbReference type="Gene3D" id="3.50.50.60">
    <property type="entry name" value="FAD/NAD(P)-binding domain"/>
    <property type="match status" value="1"/>
</dbReference>
<evidence type="ECO:0000256" key="2">
    <source>
        <dbReference type="ARBA" id="ARBA00007992"/>
    </source>
</evidence>
<evidence type="ECO:0000313" key="11">
    <source>
        <dbReference type="EMBL" id="OQE16094.1"/>
    </source>
</evidence>
<organism evidence="11 12">
    <name type="scientific">Penicillium steckii</name>
    <dbReference type="NCBI Taxonomy" id="303698"/>
    <lineage>
        <taxon>Eukaryota</taxon>
        <taxon>Fungi</taxon>
        <taxon>Dikarya</taxon>
        <taxon>Ascomycota</taxon>
        <taxon>Pezizomycotina</taxon>
        <taxon>Eurotiomycetes</taxon>
        <taxon>Eurotiomycetidae</taxon>
        <taxon>Eurotiales</taxon>
        <taxon>Aspergillaceae</taxon>
        <taxon>Penicillium</taxon>
    </lineage>
</organism>
<keyword evidence="12" id="KW-1185">Reference proteome</keyword>
<feature type="transmembrane region" description="Helical" evidence="9">
    <location>
        <begin position="685"/>
        <end position="703"/>
    </location>
</feature>
<dbReference type="EMBL" id="MLKD01000025">
    <property type="protein sequence ID" value="OQE16094.1"/>
    <property type="molecule type" value="Genomic_DNA"/>
</dbReference>
<evidence type="ECO:0000256" key="6">
    <source>
        <dbReference type="ARBA" id="ARBA00022989"/>
    </source>
</evidence>
<dbReference type="PANTHER" id="PTHR47356:SF2">
    <property type="entry name" value="FAD-BINDING DOMAIN-CONTAINING PROTEIN-RELATED"/>
    <property type="match status" value="1"/>
</dbReference>
<proteinExistence type="inferred from homology"/>
<feature type="transmembrane region" description="Helical" evidence="9">
    <location>
        <begin position="455"/>
        <end position="472"/>
    </location>
</feature>
<comment type="caution">
    <text evidence="11">The sequence shown here is derived from an EMBL/GenBank/DDBJ whole genome shotgun (WGS) entry which is preliminary data.</text>
</comment>
<name>A0A1V6SQW7_9EURO</name>
<keyword evidence="8 9" id="KW-0472">Membrane</keyword>
<dbReference type="Proteomes" id="UP000191285">
    <property type="component" value="Unassembled WGS sequence"/>
</dbReference>
<dbReference type="SUPFAM" id="SSF51905">
    <property type="entry name" value="FAD/NAD(P)-binding domain"/>
    <property type="match status" value="1"/>
</dbReference>
<keyword evidence="5" id="KW-0274">FAD</keyword>
<feature type="transmembrane region" description="Helical" evidence="9">
    <location>
        <begin position="606"/>
        <end position="625"/>
    </location>
</feature>
<evidence type="ECO:0000313" key="12">
    <source>
        <dbReference type="Proteomes" id="UP000191285"/>
    </source>
</evidence>
<evidence type="ECO:0000259" key="10">
    <source>
        <dbReference type="Pfam" id="PF01494"/>
    </source>
</evidence>
<evidence type="ECO:0000256" key="7">
    <source>
        <dbReference type="ARBA" id="ARBA00023002"/>
    </source>
</evidence>
<evidence type="ECO:0000256" key="4">
    <source>
        <dbReference type="ARBA" id="ARBA00022692"/>
    </source>
</evidence>
<comment type="similarity">
    <text evidence="2">Belongs to the paxM FAD-dependent monooxygenase family.</text>
</comment>
<dbReference type="GO" id="GO:0004497">
    <property type="term" value="F:monooxygenase activity"/>
    <property type="evidence" value="ECO:0007669"/>
    <property type="project" value="InterPro"/>
</dbReference>
<evidence type="ECO:0000256" key="5">
    <source>
        <dbReference type="ARBA" id="ARBA00022827"/>
    </source>
</evidence>
<dbReference type="OrthoDB" id="10029326at2759"/>
<dbReference type="PANTHER" id="PTHR47356">
    <property type="entry name" value="FAD-DEPENDENT MONOOXYGENASE ASQG-RELATED"/>
    <property type="match status" value="1"/>
</dbReference>
<dbReference type="InterPro" id="IPR002938">
    <property type="entry name" value="FAD-bd"/>
</dbReference>
<keyword evidence="4 9" id="KW-0812">Transmembrane</keyword>
<dbReference type="STRING" id="303698.A0A1V6SQW7"/>